<feature type="compositionally biased region" description="Basic and acidic residues" evidence="1">
    <location>
        <begin position="32"/>
        <end position="53"/>
    </location>
</feature>
<sequence>MKKLILVLLTVGGLVISCTPDSNVQETDEIYATDKDKVASPGDKDGDGKPDKP</sequence>
<evidence type="ECO:0000313" key="3">
    <source>
        <dbReference type="Proteomes" id="UP000829476"/>
    </source>
</evidence>
<protein>
    <submittedName>
        <fullName evidence="2">Uncharacterized protein</fullName>
    </submittedName>
</protein>
<keyword evidence="3" id="KW-1185">Reference proteome</keyword>
<organism evidence="2 3">
    <name type="scientific">Zhouia spongiae</name>
    <dbReference type="NCBI Taxonomy" id="2202721"/>
    <lineage>
        <taxon>Bacteria</taxon>
        <taxon>Pseudomonadati</taxon>
        <taxon>Bacteroidota</taxon>
        <taxon>Flavobacteriia</taxon>
        <taxon>Flavobacteriales</taxon>
        <taxon>Flavobacteriaceae</taxon>
        <taxon>Zhouia</taxon>
    </lineage>
</organism>
<name>A0ABY3YIN0_9FLAO</name>
<evidence type="ECO:0000256" key="1">
    <source>
        <dbReference type="SAM" id="MobiDB-lite"/>
    </source>
</evidence>
<dbReference type="PROSITE" id="PS51257">
    <property type="entry name" value="PROKAR_LIPOPROTEIN"/>
    <property type="match status" value="1"/>
</dbReference>
<proteinExistence type="predicted"/>
<dbReference type="Proteomes" id="UP000829476">
    <property type="component" value="Chromosome"/>
</dbReference>
<dbReference type="RefSeq" id="WP_242936137.1">
    <property type="nucleotide sequence ID" value="NZ_CP094326.1"/>
</dbReference>
<accession>A0ABY3YIN0</accession>
<evidence type="ECO:0000313" key="2">
    <source>
        <dbReference type="EMBL" id="UNY97726.1"/>
    </source>
</evidence>
<gene>
    <name evidence="2" type="ORF">MQE36_11590</name>
</gene>
<reference evidence="2 3" key="1">
    <citation type="journal article" date="2018" name="Int. J. Syst. Evol. Microbiol.">
        <title>Zhouia spongiae sp. nov., isolated from a marine sponge.</title>
        <authorList>
            <person name="Zhuang L."/>
            <person name="Lin B."/>
            <person name="Qin F."/>
            <person name="Luo L."/>
        </authorList>
    </citation>
    <scope>NUCLEOTIDE SEQUENCE [LARGE SCALE GENOMIC DNA]</scope>
    <source>
        <strain evidence="2 3">HN-Y44</strain>
    </source>
</reference>
<feature type="region of interest" description="Disordered" evidence="1">
    <location>
        <begin position="27"/>
        <end position="53"/>
    </location>
</feature>
<dbReference type="EMBL" id="CP094326">
    <property type="protein sequence ID" value="UNY97726.1"/>
    <property type="molecule type" value="Genomic_DNA"/>
</dbReference>